<dbReference type="EMBL" id="JAHRIP010030737">
    <property type="protein sequence ID" value="MEQ2292689.1"/>
    <property type="molecule type" value="Genomic_DNA"/>
</dbReference>
<reference evidence="1 2" key="1">
    <citation type="submission" date="2021-06" db="EMBL/GenBank/DDBJ databases">
        <authorList>
            <person name="Palmer J.M."/>
        </authorList>
    </citation>
    <scope>NUCLEOTIDE SEQUENCE [LARGE SCALE GENOMIC DNA]</scope>
    <source>
        <strain evidence="1 2">AS_MEX2019</strain>
        <tissue evidence="1">Muscle</tissue>
    </source>
</reference>
<organism evidence="1 2">
    <name type="scientific">Ameca splendens</name>
    <dbReference type="NCBI Taxonomy" id="208324"/>
    <lineage>
        <taxon>Eukaryota</taxon>
        <taxon>Metazoa</taxon>
        <taxon>Chordata</taxon>
        <taxon>Craniata</taxon>
        <taxon>Vertebrata</taxon>
        <taxon>Euteleostomi</taxon>
        <taxon>Actinopterygii</taxon>
        <taxon>Neopterygii</taxon>
        <taxon>Teleostei</taxon>
        <taxon>Neoteleostei</taxon>
        <taxon>Acanthomorphata</taxon>
        <taxon>Ovalentaria</taxon>
        <taxon>Atherinomorphae</taxon>
        <taxon>Cyprinodontiformes</taxon>
        <taxon>Goodeidae</taxon>
        <taxon>Ameca</taxon>
    </lineage>
</organism>
<evidence type="ECO:0000313" key="1">
    <source>
        <dbReference type="EMBL" id="MEQ2292689.1"/>
    </source>
</evidence>
<dbReference type="Proteomes" id="UP001469553">
    <property type="component" value="Unassembled WGS sequence"/>
</dbReference>
<accession>A0ABV0YFU8</accession>
<protein>
    <recommendedName>
        <fullName evidence="3">Secreted protein</fullName>
    </recommendedName>
</protein>
<evidence type="ECO:0008006" key="3">
    <source>
        <dbReference type="Google" id="ProtNLM"/>
    </source>
</evidence>
<gene>
    <name evidence="1" type="ORF">AMECASPLE_025528</name>
</gene>
<comment type="caution">
    <text evidence="1">The sequence shown here is derived from an EMBL/GenBank/DDBJ whole genome shotgun (WGS) entry which is preliminary data.</text>
</comment>
<keyword evidence="2" id="KW-1185">Reference proteome</keyword>
<name>A0ABV0YFU8_9TELE</name>
<evidence type="ECO:0000313" key="2">
    <source>
        <dbReference type="Proteomes" id="UP001469553"/>
    </source>
</evidence>
<sequence>MVYISSPPHSLLVAGVSACWCIGGSRCMGLGALVCTDSLPVAACWGLGLCLGSNVPRGLESLGPWLLWRRRLPVGPVGSSMQLPGASALWLLVVHLGLSSVWQ</sequence>
<proteinExistence type="predicted"/>